<comment type="function">
    <text evidence="1 11">DNA ligase that catalyzes the formation of phosphodiester linkages between 5'-phosphoryl and 3'-hydroxyl groups in double-stranded DNA using NAD as a coenzyme and as the energy source for the reaction. It is essential for DNA replication and repair of damaged DNA.</text>
</comment>
<accession>A0A1W1VVQ4</accession>
<keyword evidence="2 11" id="KW-0436">Ligase</keyword>
<dbReference type="NCBIfam" id="NF005932">
    <property type="entry name" value="PRK07956.1"/>
    <property type="match status" value="1"/>
</dbReference>
<dbReference type="Proteomes" id="UP000192582">
    <property type="component" value="Unassembled WGS sequence"/>
</dbReference>
<dbReference type="GO" id="GO:0005829">
    <property type="term" value="C:cytosol"/>
    <property type="evidence" value="ECO:0007669"/>
    <property type="project" value="TreeGrafter"/>
</dbReference>
<dbReference type="Gene3D" id="1.10.150.20">
    <property type="entry name" value="5' to 3' exonuclease, C-terminal subdomain"/>
    <property type="match status" value="2"/>
</dbReference>
<evidence type="ECO:0000259" key="12">
    <source>
        <dbReference type="PROSITE" id="PS50172"/>
    </source>
</evidence>
<keyword evidence="3 11" id="KW-0235">DNA replication</keyword>
<feature type="binding site" evidence="11">
    <location>
        <position position="429"/>
    </location>
    <ligand>
        <name>Zn(2+)</name>
        <dbReference type="ChEBI" id="CHEBI:29105"/>
    </ligand>
</feature>
<dbReference type="InterPro" id="IPR010994">
    <property type="entry name" value="RuvA_2-like"/>
</dbReference>
<evidence type="ECO:0000256" key="5">
    <source>
        <dbReference type="ARBA" id="ARBA00022763"/>
    </source>
</evidence>
<dbReference type="EMBL" id="FWWU01000011">
    <property type="protein sequence ID" value="SMB97418.1"/>
    <property type="molecule type" value="Genomic_DNA"/>
</dbReference>
<dbReference type="Pfam" id="PF01653">
    <property type="entry name" value="DNA_ligase_aden"/>
    <property type="match status" value="1"/>
</dbReference>
<dbReference type="InterPro" id="IPR036420">
    <property type="entry name" value="BRCT_dom_sf"/>
</dbReference>
<dbReference type="Gene3D" id="1.10.287.610">
    <property type="entry name" value="Helix hairpin bin"/>
    <property type="match status" value="1"/>
</dbReference>
<dbReference type="Pfam" id="PF12826">
    <property type="entry name" value="HHH_2"/>
    <property type="match status" value="1"/>
</dbReference>
<keyword evidence="9 11" id="KW-0234">DNA repair</keyword>
<dbReference type="RefSeq" id="WP_084051296.1">
    <property type="nucleotide sequence ID" value="NZ_FWWU01000011.1"/>
</dbReference>
<dbReference type="Pfam" id="PF03119">
    <property type="entry name" value="DNA_ligase_ZBD"/>
    <property type="match status" value="1"/>
</dbReference>
<dbReference type="NCBIfam" id="TIGR00575">
    <property type="entry name" value="dnlj"/>
    <property type="match status" value="1"/>
</dbReference>
<dbReference type="SUPFAM" id="SSF47781">
    <property type="entry name" value="RuvA domain 2-like"/>
    <property type="match status" value="1"/>
</dbReference>
<dbReference type="OrthoDB" id="9759736at2"/>
<evidence type="ECO:0000256" key="3">
    <source>
        <dbReference type="ARBA" id="ARBA00022705"/>
    </source>
</evidence>
<evidence type="ECO:0000256" key="11">
    <source>
        <dbReference type="HAMAP-Rule" id="MF_01588"/>
    </source>
</evidence>
<dbReference type="SUPFAM" id="SSF52113">
    <property type="entry name" value="BRCT domain"/>
    <property type="match status" value="1"/>
</dbReference>
<dbReference type="PANTHER" id="PTHR23389:SF9">
    <property type="entry name" value="DNA LIGASE"/>
    <property type="match status" value="1"/>
</dbReference>
<dbReference type="InterPro" id="IPR041663">
    <property type="entry name" value="DisA/LigA_HHH"/>
</dbReference>
<keyword evidence="4 11" id="KW-0479">Metal-binding</keyword>
<dbReference type="InterPro" id="IPR001357">
    <property type="entry name" value="BRCT_dom"/>
</dbReference>
<dbReference type="EC" id="6.5.1.2" evidence="11"/>
<dbReference type="PROSITE" id="PS50172">
    <property type="entry name" value="BRCT"/>
    <property type="match status" value="1"/>
</dbReference>
<organism evidence="13 14">
    <name type="scientific">Deinococcus hopiensis KR-140</name>
    <dbReference type="NCBI Taxonomy" id="695939"/>
    <lineage>
        <taxon>Bacteria</taxon>
        <taxon>Thermotogati</taxon>
        <taxon>Deinococcota</taxon>
        <taxon>Deinococci</taxon>
        <taxon>Deinococcales</taxon>
        <taxon>Deinococcaceae</taxon>
        <taxon>Deinococcus</taxon>
    </lineage>
</organism>
<keyword evidence="11" id="KW-0464">Manganese</keyword>
<keyword evidence="6 11" id="KW-0862">Zinc</keyword>
<keyword evidence="8 11" id="KW-0520">NAD</keyword>
<dbReference type="SMART" id="SM00292">
    <property type="entry name" value="BRCT"/>
    <property type="match status" value="1"/>
</dbReference>
<reference evidence="13 14" key="1">
    <citation type="submission" date="2017-04" db="EMBL/GenBank/DDBJ databases">
        <authorList>
            <person name="Afonso C.L."/>
            <person name="Miller P.J."/>
            <person name="Scott M.A."/>
            <person name="Spackman E."/>
            <person name="Goraichik I."/>
            <person name="Dimitrov K.M."/>
            <person name="Suarez D.L."/>
            <person name="Swayne D.E."/>
        </authorList>
    </citation>
    <scope>NUCLEOTIDE SEQUENCE [LARGE SCALE GENOMIC DNA]</scope>
    <source>
        <strain evidence="13 14">KR-140</strain>
    </source>
</reference>
<dbReference type="InterPro" id="IPR013840">
    <property type="entry name" value="DNAligase_N"/>
</dbReference>
<evidence type="ECO:0000256" key="8">
    <source>
        <dbReference type="ARBA" id="ARBA00023027"/>
    </source>
</evidence>
<dbReference type="GO" id="GO:0046872">
    <property type="term" value="F:metal ion binding"/>
    <property type="evidence" value="ECO:0007669"/>
    <property type="project" value="UniProtKB-KW"/>
</dbReference>
<protein>
    <recommendedName>
        <fullName evidence="11">DNA ligase</fullName>
        <ecNumber evidence="11">6.5.1.2</ecNumber>
    </recommendedName>
    <alternativeName>
        <fullName evidence="11">Polydeoxyribonucleotide synthase [NAD(+)]</fullName>
    </alternativeName>
</protein>
<dbReference type="SMART" id="SM00532">
    <property type="entry name" value="LIGANc"/>
    <property type="match status" value="1"/>
</dbReference>
<dbReference type="InterPro" id="IPR003583">
    <property type="entry name" value="Hlx-hairpin-Hlx_DNA-bd_motif"/>
</dbReference>
<feature type="binding site" evidence="11">
    <location>
        <position position="317"/>
    </location>
    <ligand>
        <name>NAD(+)</name>
        <dbReference type="ChEBI" id="CHEBI:57540"/>
    </ligand>
</feature>
<dbReference type="InterPro" id="IPR001679">
    <property type="entry name" value="DNA_ligase"/>
</dbReference>
<dbReference type="SUPFAM" id="SSF50249">
    <property type="entry name" value="Nucleic acid-binding proteins"/>
    <property type="match status" value="1"/>
</dbReference>
<comment type="catalytic activity">
    <reaction evidence="10 11">
        <text>NAD(+) + (deoxyribonucleotide)n-3'-hydroxyl + 5'-phospho-(deoxyribonucleotide)m = (deoxyribonucleotide)n+m + AMP + beta-nicotinamide D-nucleotide.</text>
        <dbReference type="EC" id="6.5.1.2"/>
    </reaction>
</comment>
<evidence type="ECO:0000256" key="10">
    <source>
        <dbReference type="ARBA" id="ARBA00034005"/>
    </source>
</evidence>
<evidence type="ECO:0000313" key="14">
    <source>
        <dbReference type="Proteomes" id="UP000192582"/>
    </source>
</evidence>
<feature type="binding site" evidence="11">
    <location>
        <position position="177"/>
    </location>
    <ligand>
        <name>NAD(+)</name>
        <dbReference type="ChEBI" id="CHEBI:57540"/>
    </ligand>
</feature>
<evidence type="ECO:0000256" key="2">
    <source>
        <dbReference type="ARBA" id="ARBA00022598"/>
    </source>
</evidence>
<keyword evidence="7 11" id="KW-0460">Magnesium</keyword>
<feature type="binding site" evidence="11">
    <location>
        <position position="411"/>
    </location>
    <ligand>
        <name>Zn(2+)</name>
        <dbReference type="ChEBI" id="CHEBI:29105"/>
    </ligand>
</feature>
<dbReference type="InterPro" id="IPR004150">
    <property type="entry name" value="NAD_DNA_ligase_OB"/>
</dbReference>
<dbReference type="CDD" id="cd00114">
    <property type="entry name" value="LIGANc"/>
    <property type="match status" value="1"/>
</dbReference>
<comment type="similarity">
    <text evidence="11">Belongs to the NAD-dependent DNA ligase family. LigA subfamily.</text>
</comment>
<feature type="binding site" evidence="11">
    <location>
        <position position="142"/>
    </location>
    <ligand>
        <name>NAD(+)</name>
        <dbReference type="ChEBI" id="CHEBI:57540"/>
    </ligand>
</feature>
<dbReference type="STRING" id="695939.SAMN00790413_05936"/>
<dbReference type="InterPro" id="IPR012340">
    <property type="entry name" value="NA-bd_OB-fold"/>
</dbReference>
<sequence>MTQTQTPAERHAQLRAEVAEHNRRYYEEDAPIIADFEYDALARELRELEALHPELAAPDSPAQTVGGRPSTLFEKVRHPTPMTSLDNAFSNAELAHFDEKVARALNLPVGDQQFAYTCELKIDGLSVNLYYVDGVLQWAATRGDGEVGEKVTANIEGIPGIPRELPGLKGELEVRGEVYMSKQAFLAYNQKAEEEGRALLKNPRNGAAGALRQKDPEETRRRGLEVILYALGKRDNVPVRTQWDILEWLRAQGFATSGYSRRVTGSEAAAAYHAEMTAERPRLPFDADGSVVKLDDLHLQAEAGFTSRAPKWAVAYKFPADIGETVVESITVQTGRTGKLTPVAELLPVQLEGSTVARATLHNEDFIRGLDLRIGDTVRVHKSGGIIPEVLSVVLEKRKTSSVPFVFPTHCPRCGHEAVRQEGAAGTFCTNPACPAKSTLRVRYFASRDVMDIKGLGERLVEQLVDSGLVTDPADLYGLTAEQVEHLEMGETTTGAVRKVGRKNAEKLVAEIQASKTRELWRFIRALGLPFVGEGTSTRIARVYGSLQDVQAASVEDLARIPDVGRQTAESIVQGLTDPDMRAFIERLFAAGVQPAASVDVRVGEQLAGLTFVITGTLSWPRDAIKSHLEAHGGRVSGSVTKKTSYLIAGEDGGGKLEKARALKVSTLDEAGLNDLLAEKGAPPLP</sequence>
<dbReference type="GO" id="GO:0003677">
    <property type="term" value="F:DNA binding"/>
    <property type="evidence" value="ECO:0007669"/>
    <property type="project" value="InterPro"/>
</dbReference>
<evidence type="ECO:0000256" key="7">
    <source>
        <dbReference type="ARBA" id="ARBA00022842"/>
    </source>
</evidence>
<dbReference type="Gene3D" id="3.40.50.10190">
    <property type="entry name" value="BRCT domain"/>
    <property type="match status" value="1"/>
</dbReference>
<feature type="binding site" evidence="11">
    <location>
        <position position="414"/>
    </location>
    <ligand>
        <name>Zn(2+)</name>
        <dbReference type="ChEBI" id="CHEBI:29105"/>
    </ligand>
</feature>
<evidence type="ECO:0000256" key="9">
    <source>
        <dbReference type="ARBA" id="ARBA00023204"/>
    </source>
</evidence>
<proteinExistence type="inferred from homology"/>
<feature type="active site" description="N6-AMP-lysine intermediate" evidence="11">
    <location>
        <position position="121"/>
    </location>
</feature>
<dbReference type="Gene3D" id="2.40.50.140">
    <property type="entry name" value="Nucleic acid-binding proteins"/>
    <property type="match status" value="1"/>
</dbReference>
<dbReference type="GO" id="GO:0003911">
    <property type="term" value="F:DNA ligase (NAD+) activity"/>
    <property type="evidence" value="ECO:0007669"/>
    <property type="project" value="UniProtKB-UniRule"/>
</dbReference>
<dbReference type="Gene3D" id="6.20.10.30">
    <property type="match status" value="1"/>
</dbReference>
<evidence type="ECO:0000256" key="4">
    <source>
        <dbReference type="ARBA" id="ARBA00022723"/>
    </source>
</evidence>
<dbReference type="InterPro" id="IPR013839">
    <property type="entry name" value="DNAligase_adenylation"/>
</dbReference>
<name>A0A1W1VVQ4_9DEIO</name>
<feature type="binding site" evidence="11">
    <location>
        <begin position="84"/>
        <end position="85"/>
    </location>
    <ligand>
        <name>NAD(+)</name>
        <dbReference type="ChEBI" id="CHEBI:57540"/>
    </ligand>
</feature>
<dbReference type="InterPro" id="IPR004149">
    <property type="entry name" value="Znf_DNAligase_C4"/>
</dbReference>
<feature type="binding site" evidence="11">
    <location>
        <position position="293"/>
    </location>
    <ligand>
        <name>NAD(+)</name>
        <dbReference type="ChEBI" id="CHEBI:57540"/>
    </ligand>
</feature>
<dbReference type="AlphaFoldDB" id="A0A1W1VVQ4"/>
<feature type="binding site" evidence="11">
    <location>
        <begin position="35"/>
        <end position="39"/>
    </location>
    <ligand>
        <name>NAD(+)</name>
        <dbReference type="ChEBI" id="CHEBI:57540"/>
    </ligand>
</feature>
<dbReference type="GO" id="GO:0006260">
    <property type="term" value="P:DNA replication"/>
    <property type="evidence" value="ECO:0007669"/>
    <property type="project" value="UniProtKB-KW"/>
</dbReference>
<feature type="domain" description="BRCT" evidence="12">
    <location>
        <begin position="602"/>
        <end position="686"/>
    </location>
</feature>
<comment type="cofactor">
    <cofactor evidence="11">
        <name>Mg(2+)</name>
        <dbReference type="ChEBI" id="CHEBI:18420"/>
    </cofactor>
    <cofactor evidence="11">
        <name>Mn(2+)</name>
        <dbReference type="ChEBI" id="CHEBI:29035"/>
    </cofactor>
</comment>
<feature type="binding site" evidence="11">
    <location>
        <position position="119"/>
    </location>
    <ligand>
        <name>NAD(+)</name>
        <dbReference type="ChEBI" id="CHEBI:57540"/>
    </ligand>
</feature>
<dbReference type="PANTHER" id="PTHR23389">
    <property type="entry name" value="CHROMOSOME TRANSMISSION FIDELITY FACTOR 18"/>
    <property type="match status" value="1"/>
</dbReference>
<evidence type="ECO:0000313" key="13">
    <source>
        <dbReference type="EMBL" id="SMB97418.1"/>
    </source>
</evidence>
<dbReference type="SUPFAM" id="SSF56091">
    <property type="entry name" value="DNA ligase/mRNA capping enzyme, catalytic domain"/>
    <property type="match status" value="1"/>
</dbReference>
<evidence type="ECO:0000256" key="6">
    <source>
        <dbReference type="ARBA" id="ARBA00022833"/>
    </source>
</evidence>
<dbReference type="Pfam" id="PF03120">
    <property type="entry name" value="OB_DNA_ligase"/>
    <property type="match status" value="1"/>
</dbReference>
<keyword evidence="5 11" id="KW-0227">DNA damage</keyword>
<dbReference type="PIRSF" id="PIRSF001604">
    <property type="entry name" value="LigA"/>
    <property type="match status" value="1"/>
</dbReference>
<dbReference type="SMART" id="SM00278">
    <property type="entry name" value="HhH1"/>
    <property type="match status" value="2"/>
</dbReference>
<keyword evidence="14" id="KW-1185">Reference proteome</keyword>
<feature type="binding site" evidence="11">
    <location>
        <position position="434"/>
    </location>
    <ligand>
        <name>Zn(2+)</name>
        <dbReference type="ChEBI" id="CHEBI:29105"/>
    </ligand>
</feature>
<dbReference type="GO" id="GO:0006281">
    <property type="term" value="P:DNA repair"/>
    <property type="evidence" value="ECO:0007669"/>
    <property type="project" value="UniProtKB-KW"/>
</dbReference>
<dbReference type="HAMAP" id="MF_01588">
    <property type="entry name" value="DNA_ligase_A"/>
    <property type="match status" value="1"/>
</dbReference>
<dbReference type="Pfam" id="PF00533">
    <property type="entry name" value="BRCT"/>
    <property type="match status" value="1"/>
</dbReference>
<dbReference type="Gene3D" id="3.30.470.30">
    <property type="entry name" value="DNA ligase/mRNA capping enzyme"/>
    <property type="match status" value="1"/>
</dbReference>
<evidence type="ECO:0000256" key="1">
    <source>
        <dbReference type="ARBA" id="ARBA00004067"/>
    </source>
</evidence>
<gene>
    <name evidence="11" type="primary">ligA</name>
    <name evidence="13" type="ORF">SAMN00790413_05936</name>
</gene>